<protein>
    <submittedName>
        <fullName evidence="1">Uncharacterized protein</fullName>
    </submittedName>
</protein>
<organism evidence="1 2">
    <name type="scientific">Wenjunlia tyrosinilytica</name>
    <dbReference type="NCBI Taxonomy" id="1544741"/>
    <lineage>
        <taxon>Bacteria</taxon>
        <taxon>Bacillati</taxon>
        <taxon>Actinomycetota</taxon>
        <taxon>Actinomycetes</taxon>
        <taxon>Kitasatosporales</taxon>
        <taxon>Streptomycetaceae</taxon>
        <taxon>Wenjunlia</taxon>
    </lineage>
</organism>
<reference evidence="1" key="1">
    <citation type="journal article" date="2014" name="Int. J. Syst. Evol. Microbiol.">
        <title>Complete genome sequence of Corynebacterium casei LMG S-19264T (=DSM 44701T), isolated from a smear-ripened cheese.</title>
        <authorList>
            <consortium name="US DOE Joint Genome Institute (JGI-PGF)"/>
            <person name="Walter F."/>
            <person name="Albersmeier A."/>
            <person name="Kalinowski J."/>
            <person name="Ruckert C."/>
        </authorList>
    </citation>
    <scope>NUCLEOTIDE SEQUENCE</scope>
    <source>
        <strain evidence="1">CGMCC 4.7201</strain>
    </source>
</reference>
<proteinExistence type="predicted"/>
<dbReference type="Proteomes" id="UP000641932">
    <property type="component" value="Unassembled WGS sequence"/>
</dbReference>
<evidence type="ECO:0000313" key="2">
    <source>
        <dbReference type="Proteomes" id="UP000641932"/>
    </source>
</evidence>
<name>A0A917ZR79_9ACTN</name>
<sequence>MSLTALTATHGKLATDVNASIAGGDVGPLTTVQTTHATDLVIATMVDPPSTAKLRGWMYDGADPVLRVNAAGILAKRPGQAQADDVTTALANDPSARHLYITAVAARVCGLDWATASHLAADPRCMPERASFLAARFAEEVTNVRDAGARWCSAVMLRDLSPLLGR</sequence>
<reference evidence="1" key="2">
    <citation type="submission" date="2020-09" db="EMBL/GenBank/DDBJ databases">
        <authorList>
            <person name="Sun Q."/>
            <person name="Zhou Y."/>
        </authorList>
    </citation>
    <scope>NUCLEOTIDE SEQUENCE</scope>
    <source>
        <strain evidence="1">CGMCC 4.7201</strain>
    </source>
</reference>
<accession>A0A917ZR79</accession>
<evidence type="ECO:0000313" key="1">
    <source>
        <dbReference type="EMBL" id="GGO88597.1"/>
    </source>
</evidence>
<keyword evidence="2" id="KW-1185">Reference proteome</keyword>
<comment type="caution">
    <text evidence="1">The sequence shown here is derived from an EMBL/GenBank/DDBJ whole genome shotgun (WGS) entry which is preliminary data.</text>
</comment>
<dbReference type="AlphaFoldDB" id="A0A917ZR79"/>
<dbReference type="EMBL" id="BMMS01000011">
    <property type="protein sequence ID" value="GGO88597.1"/>
    <property type="molecule type" value="Genomic_DNA"/>
</dbReference>
<gene>
    <name evidence="1" type="ORF">GCM10012280_29800</name>
</gene>